<keyword evidence="4 8" id="KW-0762">Sugar transport</keyword>
<evidence type="ECO:0000256" key="8">
    <source>
        <dbReference type="PIRNR" id="PIRNR006351"/>
    </source>
</evidence>
<dbReference type="NCBIfam" id="TIGR00410">
    <property type="entry name" value="lacE"/>
    <property type="match status" value="1"/>
</dbReference>
<accession>A0A1C0ABH7</accession>
<dbReference type="InterPro" id="IPR051088">
    <property type="entry name" value="PTS_Sugar-EIIC/EIIB"/>
</dbReference>
<dbReference type="OrthoDB" id="1641940at2"/>
<dbReference type="InterPro" id="IPR004501">
    <property type="entry name" value="PTS_EIIC_3"/>
</dbReference>
<comment type="subcellular location">
    <subcellularLocation>
        <location evidence="1">Cell membrane</location>
        <topology evidence="1">Multi-pass membrane protein</topology>
    </subcellularLocation>
</comment>
<evidence type="ECO:0000256" key="6">
    <source>
        <dbReference type="ARBA" id="ARBA00022989"/>
    </source>
</evidence>
<evidence type="ECO:0000313" key="12">
    <source>
        <dbReference type="Proteomes" id="UP000093514"/>
    </source>
</evidence>
<evidence type="ECO:0000256" key="7">
    <source>
        <dbReference type="ARBA" id="ARBA00023136"/>
    </source>
</evidence>
<reference evidence="11 12" key="2">
    <citation type="submission" date="2016-08" db="EMBL/GenBank/DDBJ databases">
        <title>Orenia metallireducens sp. nov. strain Z6, a Novel Metal-reducing Firmicute from the Deep Subsurface.</title>
        <authorList>
            <person name="Maxim B.I."/>
            <person name="Kenneth K."/>
            <person name="Flynn T.M."/>
            <person name="Oloughlin E.J."/>
            <person name="Locke R.A."/>
            <person name="Weber J.R."/>
            <person name="Egan S.M."/>
            <person name="Mackie R.I."/>
            <person name="Cann I.K."/>
        </authorList>
    </citation>
    <scope>NUCLEOTIDE SEQUENCE [LARGE SCALE GENOMIC DNA]</scope>
    <source>
        <strain evidence="11 12">Z6</strain>
    </source>
</reference>
<organism evidence="11 12">
    <name type="scientific">Orenia metallireducens</name>
    <dbReference type="NCBI Taxonomy" id="1413210"/>
    <lineage>
        <taxon>Bacteria</taxon>
        <taxon>Bacillati</taxon>
        <taxon>Bacillota</taxon>
        <taxon>Clostridia</taxon>
        <taxon>Halanaerobiales</taxon>
        <taxon>Halobacteroidaceae</taxon>
        <taxon>Orenia</taxon>
    </lineage>
</organism>
<keyword evidence="12" id="KW-1185">Reference proteome</keyword>
<sequence length="444" mass="48835">MGKNKFFDFLENKFMPVMGQISNQRHLRAVRDGLISTIPFTIVGSAALILRFPPVDPSRVGSNPNFLIRLLLVWKSWADANGDAIMMPFQMTMALLGIFAVIGISYSLAKTYKLNPLSSIGMGLMSYLLVSAPATDGTLSMAYLDAKGLFTAIIIGILSVELLKFLEEREITIKMPDGVPPAVASSFATLIPAFILMTIFYFISLIIQSTTGMLLPQAIMAMMAPAVNAVDSPFGVFFFALLCQLLWFTGIHGASTVGAIQQAFLDQNWMRNAELRVAGESMKYVYTTPFWSYFVVIGGSGATLALVFLYLKSRSKQLKSIGKLSLLPSLFNINEPVIFGSPLVLNPIMFIPFVFVQPILGVIAYFVVKFGWVGKAFINPPWTTPAPIGAFLSTLDWRAGVLVIVLAALGGLMYYPFFKAYEKQLVDKEREEQQDDIAEGSISL</sequence>
<evidence type="ECO:0000256" key="1">
    <source>
        <dbReference type="ARBA" id="ARBA00004651"/>
    </source>
</evidence>
<dbReference type="InterPro" id="IPR004796">
    <property type="entry name" value="PTS_IIC_cello"/>
</dbReference>
<dbReference type="PROSITE" id="PS51105">
    <property type="entry name" value="PTS_EIIC_TYPE_3"/>
    <property type="match status" value="1"/>
</dbReference>
<feature type="transmembrane region" description="Helical" evidence="9">
    <location>
        <begin position="290"/>
        <end position="311"/>
    </location>
</feature>
<keyword evidence="5 9" id="KW-0812">Transmembrane</keyword>
<evidence type="ECO:0000256" key="3">
    <source>
        <dbReference type="ARBA" id="ARBA00022475"/>
    </source>
</evidence>
<dbReference type="AlphaFoldDB" id="A0A1C0ABH7"/>
<feature type="transmembrane region" description="Helical" evidence="9">
    <location>
        <begin position="348"/>
        <end position="368"/>
    </location>
</feature>
<evidence type="ECO:0000256" key="4">
    <source>
        <dbReference type="ARBA" id="ARBA00022597"/>
    </source>
</evidence>
<reference evidence="12" key="1">
    <citation type="submission" date="2016-07" db="EMBL/GenBank/DDBJ databases">
        <authorList>
            <person name="Florea S."/>
            <person name="Webb J.S."/>
            <person name="Jaromczyk J."/>
            <person name="Schardl C.L."/>
        </authorList>
    </citation>
    <scope>NUCLEOTIDE SEQUENCE [LARGE SCALE GENOMIC DNA]</scope>
    <source>
        <strain evidence="12">Z6</strain>
    </source>
</reference>
<evidence type="ECO:0000256" key="2">
    <source>
        <dbReference type="ARBA" id="ARBA00022448"/>
    </source>
</evidence>
<comment type="caution">
    <text evidence="11">The sequence shown here is derived from an EMBL/GenBank/DDBJ whole genome shotgun (WGS) entry which is preliminary data.</text>
</comment>
<dbReference type="GO" id="GO:0008982">
    <property type="term" value="F:protein-N(PI)-phosphohistidine-sugar phosphotransferase activity"/>
    <property type="evidence" value="ECO:0007669"/>
    <property type="project" value="UniProtKB-UniRule"/>
</dbReference>
<feature type="transmembrane region" description="Helical" evidence="9">
    <location>
        <begin position="89"/>
        <end position="109"/>
    </location>
</feature>
<gene>
    <name evidence="11" type="ORF">U472_03960</name>
</gene>
<keyword evidence="6 9" id="KW-1133">Transmembrane helix</keyword>
<proteinExistence type="predicted"/>
<feature type="transmembrane region" description="Helical" evidence="9">
    <location>
        <begin position="397"/>
        <end position="418"/>
    </location>
</feature>
<feature type="transmembrane region" description="Helical" evidence="9">
    <location>
        <begin position="237"/>
        <end position="260"/>
    </location>
</feature>
<evidence type="ECO:0000313" key="11">
    <source>
        <dbReference type="EMBL" id="OCL27716.1"/>
    </source>
</evidence>
<comment type="function">
    <text evidence="8">The phosphoenolpyruvate-dependent sugar phosphotransferase system (PTS), a major carbohydrate active -transport system, catalyzes the phosphorylation of incoming sugar substrates concomitant with their translocation across the cell membrane.</text>
</comment>
<dbReference type="EMBL" id="LWDV01000007">
    <property type="protein sequence ID" value="OCL27716.1"/>
    <property type="molecule type" value="Genomic_DNA"/>
</dbReference>
<evidence type="ECO:0000256" key="5">
    <source>
        <dbReference type="ARBA" id="ARBA00022692"/>
    </source>
</evidence>
<keyword evidence="3 8" id="KW-1003">Cell membrane</keyword>
<keyword evidence="7 8" id="KW-0472">Membrane</keyword>
<feature type="domain" description="PTS EIIC type-3" evidence="10">
    <location>
        <begin position="10"/>
        <end position="417"/>
    </location>
</feature>
<name>A0A1C0ABH7_9FIRM</name>
<dbReference type="GO" id="GO:0005886">
    <property type="term" value="C:plasma membrane"/>
    <property type="evidence" value="ECO:0007669"/>
    <property type="project" value="UniProtKB-SubCell"/>
</dbReference>
<feature type="transmembrane region" description="Helical" evidence="9">
    <location>
        <begin position="187"/>
        <end position="207"/>
    </location>
</feature>
<evidence type="ECO:0000259" key="10">
    <source>
        <dbReference type="PROSITE" id="PS51105"/>
    </source>
</evidence>
<dbReference type="PIRSF" id="PIRSF006351">
    <property type="entry name" value="PTS_EIIC-Cellobiose"/>
    <property type="match status" value="1"/>
</dbReference>
<feature type="transmembrane region" description="Helical" evidence="9">
    <location>
        <begin position="116"/>
        <end position="134"/>
    </location>
</feature>
<protein>
    <recommendedName>
        <fullName evidence="8">Permease IIC component</fullName>
    </recommendedName>
</protein>
<dbReference type="Pfam" id="PF02378">
    <property type="entry name" value="PTS_EIIC"/>
    <property type="match status" value="1"/>
</dbReference>
<evidence type="ECO:0000256" key="9">
    <source>
        <dbReference type="SAM" id="Phobius"/>
    </source>
</evidence>
<feature type="transmembrane region" description="Helical" evidence="9">
    <location>
        <begin position="33"/>
        <end position="52"/>
    </location>
</feature>
<keyword evidence="2 8" id="KW-0813">Transport</keyword>
<dbReference type="RefSeq" id="WP_068715736.1">
    <property type="nucleotide sequence ID" value="NZ_LWDV01000007.1"/>
</dbReference>
<dbReference type="PANTHER" id="PTHR33989">
    <property type="match status" value="1"/>
</dbReference>
<dbReference type="GO" id="GO:0009401">
    <property type="term" value="P:phosphoenolpyruvate-dependent sugar phosphotransferase system"/>
    <property type="evidence" value="ECO:0007669"/>
    <property type="project" value="InterPro"/>
</dbReference>
<dbReference type="PANTHER" id="PTHR33989:SF4">
    <property type="entry name" value="PTS SYSTEM N,N'-DIACETYLCHITOBIOSE-SPECIFIC EIIC COMPONENT"/>
    <property type="match status" value="1"/>
</dbReference>
<dbReference type="Proteomes" id="UP000093514">
    <property type="component" value="Unassembled WGS sequence"/>
</dbReference>
<dbReference type="InterPro" id="IPR003352">
    <property type="entry name" value="PTS_EIIC"/>
</dbReference>